<feature type="compositionally biased region" description="Low complexity" evidence="1">
    <location>
        <begin position="205"/>
        <end position="221"/>
    </location>
</feature>
<organism evidence="3">
    <name type="scientific">Rhodopseudomonas palustris (strain BisB18)</name>
    <dbReference type="NCBI Taxonomy" id="316056"/>
    <lineage>
        <taxon>Bacteria</taxon>
        <taxon>Pseudomonadati</taxon>
        <taxon>Pseudomonadota</taxon>
        <taxon>Alphaproteobacteria</taxon>
        <taxon>Hyphomicrobiales</taxon>
        <taxon>Nitrobacteraceae</taxon>
        <taxon>Rhodopseudomonas</taxon>
    </lineage>
</organism>
<proteinExistence type="predicted"/>
<keyword evidence="2" id="KW-0472">Membrane</keyword>
<dbReference type="EMBL" id="CP000301">
    <property type="protein sequence ID" value="ABD87707.1"/>
    <property type="molecule type" value="Genomic_DNA"/>
</dbReference>
<accession>Q216H9</accession>
<keyword evidence="2" id="KW-0812">Transmembrane</keyword>
<evidence type="ECO:0000256" key="1">
    <source>
        <dbReference type="SAM" id="MobiDB-lite"/>
    </source>
</evidence>
<dbReference type="HOGENOM" id="CLU_771343_0_0_5"/>
<dbReference type="AlphaFoldDB" id="Q216H9"/>
<keyword evidence="2" id="KW-1133">Transmembrane helix</keyword>
<evidence type="ECO:0000256" key="2">
    <source>
        <dbReference type="SAM" id="Phobius"/>
    </source>
</evidence>
<feature type="region of interest" description="Disordered" evidence="1">
    <location>
        <begin position="190"/>
        <end position="221"/>
    </location>
</feature>
<name>Q216H9_RHOPB</name>
<feature type="transmembrane region" description="Helical" evidence="2">
    <location>
        <begin position="20"/>
        <end position="39"/>
    </location>
</feature>
<gene>
    <name evidence="3" type="ordered locus">RPC_2153</name>
</gene>
<feature type="transmembrane region" description="Helical" evidence="2">
    <location>
        <begin position="51"/>
        <end position="69"/>
    </location>
</feature>
<reference evidence="3" key="1">
    <citation type="submission" date="2006-03" db="EMBL/GenBank/DDBJ databases">
        <title>Complete sequence of Rhodopseudomonas palustris BisB18.</title>
        <authorList>
            <consortium name="US DOE Joint Genome Institute"/>
            <person name="Copeland A."/>
            <person name="Lucas S."/>
            <person name="Lapidus A."/>
            <person name="Barry K."/>
            <person name="Detter J.C."/>
            <person name="Glavina del Rio T."/>
            <person name="Hammon N."/>
            <person name="Israni S."/>
            <person name="Dalin E."/>
            <person name="Tice H."/>
            <person name="Pitluck S."/>
            <person name="Chain P."/>
            <person name="Malfatti S."/>
            <person name="Shin M."/>
            <person name="Vergez L."/>
            <person name="Schmutz J."/>
            <person name="Larimer F."/>
            <person name="Land M."/>
            <person name="Hauser L."/>
            <person name="Pelletier D.A."/>
            <person name="Kyrpides N."/>
            <person name="Anderson I."/>
            <person name="Oda Y."/>
            <person name="Harwood C.S."/>
            <person name="Richardson P."/>
        </authorList>
    </citation>
    <scope>NUCLEOTIDE SEQUENCE [LARGE SCALE GENOMIC DNA]</scope>
    <source>
        <strain evidence="3">BisB18</strain>
    </source>
</reference>
<dbReference type="KEGG" id="rpc:RPC_2153"/>
<evidence type="ECO:0000313" key="3">
    <source>
        <dbReference type="EMBL" id="ABD87707.1"/>
    </source>
</evidence>
<sequence>MGGCVVLSKKLDDFFLAHPVETIAAAIGIFIIAIGVLLGSQTGWVWFSGQILAISGAALAAIAIAWTFGHDASETRVSGHLGVLARQLELSTGQIRKSVKLGLADAQHPAVYFGQIEQSIANVSGVIHELGKLTGEVPLDGCETARVRGLLEEFSKLLDAQPVSAIAQYQPLVSSMKDNVQELLQRLDGHAAPERAPSSEPKTEPTLGSGATPAAAPTASPATVTENCPNCKKPVSFPIGVHPGDSATPTCESCKQRFHAHRATNGAVFVRARGASHATVAVTAACPVCASRIPANIDEGQTESEVRFCFSCGAKVGIDPVSHECTLIAKTDKLRGRFDDAGIFICEHCGEPTILLTANNQGTFGICRKDDALVVLPANQDARGPGRSAA</sequence>
<protein>
    <submittedName>
        <fullName evidence="3">Uncharacterized protein</fullName>
    </submittedName>
</protein>